<sequence length="214" mass="23649">MKKTLLLLLLILSAIQLAQAQYARFGAKAGGGYTRMYGDDSSSDVINSLPGFHVGLIGSYEFVSSLALQAELLYEQKGLTYDGYPISTSEALIDDQRLHYITLPVLAKLQKGGFFVEAGPYVGYLIEETTKVNIIDQASVNDPNPVILGEYGFEMSDFERWDYGYRIGLGIQLESGFFMSVHNTGGLRSFSKQLDQKNLGFMLSVGYMLAPRLP</sequence>
<evidence type="ECO:0000259" key="2">
    <source>
        <dbReference type="Pfam" id="PF13568"/>
    </source>
</evidence>
<organism evidence="3 4">
    <name type="scientific">Pontibacter cellulosilyticus</name>
    <dbReference type="NCBI Taxonomy" id="1720253"/>
    <lineage>
        <taxon>Bacteria</taxon>
        <taxon>Pseudomonadati</taxon>
        <taxon>Bacteroidota</taxon>
        <taxon>Cytophagia</taxon>
        <taxon>Cytophagales</taxon>
        <taxon>Hymenobacteraceae</taxon>
        <taxon>Pontibacter</taxon>
    </lineage>
</organism>
<keyword evidence="4" id="KW-1185">Reference proteome</keyword>
<dbReference type="Pfam" id="PF13568">
    <property type="entry name" value="OMP_b-brl_2"/>
    <property type="match status" value="1"/>
</dbReference>
<dbReference type="EMBL" id="JACRVF010000006">
    <property type="protein sequence ID" value="MBC5994693.1"/>
    <property type="molecule type" value="Genomic_DNA"/>
</dbReference>
<dbReference type="AlphaFoldDB" id="A0A923N8E5"/>
<protein>
    <submittedName>
        <fullName evidence="3">PorT family protein</fullName>
    </submittedName>
</protein>
<evidence type="ECO:0000313" key="3">
    <source>
        <dbReference type="EMBL" id="MBC5994693.1"/>
    </source>
</evidence>
<evidence type="ECO:0000313" key="4">
    <source>
        <dbReference type="Proteomes" id="UP000603640"/>
    </source>
</evidence>
<reference evidence="3" key="1">
    <citation type="submission" date="2020-08" db="EMBL/GenBank/DDBJ databases">
        <title>Pontibacter sp. SD6 16S ribosomal RNA gene Genome sequencing and assembly.</title>
        <authorList>
            <person name="Kang M."/>
        </authorList>
    </citation>
    <scope>NUCLEOTIDE SEQUENCE</scope>
    <source>
        <strain evidence="3">SD6</strain>
    </source>
</reference>
<gene>
    <name evidence="3" type="ORF">H8S84_17750</name>
</gene>
<dbReference type="RefSeq" id="WP_187068725.1">
    <property type="nucleotide sequence ID" value="NZ_JACRVF010000006.1"/>
</dbReference>
<dbReference type="Proteomes" id="UP000603640">
    <property type="component" value="Unassembled WGS sequence"/>
</dbReference>
<name>A0A923N8E5_9BACT</name>
<feature type="domain" description="Outer membrane protein beta-barrel" evidence="2">
    <location>
        <begin position="19"/>
        <end position="190"/>
    </location>
</feature>
<comment type="caution">
    <text evidence="3">The sequence shown here is derived from an EMBL/GenBank/DDBJ whole genome shotgun (WGS) entry which is preliminary data.</text>
</comment>
<feature type="signal peptide" evidence="1">
    <location>
        <begin position="1"/>
        <end position="20"/>
    </location>
</feature>
<dbReference type="InterPro" id="IPR025665">
    <property type="entry name" value="Beta-barrel_OMP_2"/>
</dbReference>
<proteinExistence type="predicted"/>
<evidence type="ECO:0000256" key="1">
    <source>
        <dbReference type="SAM" id="SignalP"/>
    </source>
</evidence>
<accession>A0A923N8E5</accession>
<keyword evidence="1" id="KW-0732">Signal</keyword>
<feature type="chain" id="PRO_5038032956" evidence="1">
    <location>
        <begin position="21"/>
        <end position="214"/>
    </location>
</feature>